<organism evidence="1 2">
    <name type="scientific">Rubus argutus</name>
    <name type="common">Southern blackberry</name>
    <dbReference type="NCBI Taxonomy" id="59490"/>
    <lineage>
        <taxon>Eukaryota</taxon>
        <taxon>Viridiplantae</taxon>
        <taxon>Streptophyta</taxon>
        <taxon>Embryophyta</taxon>
        <taxon>Tracheophyta</taxon>
        <taxon>Spermatophyta</taxon>
        <taxon>Magnoliopsida</taxon>
        <taxon>eudicotyledons</taxon>
        <taxon>Gunneridae</taxon>
        <taxon>Pentapetalae</taxon>
        <taxon>rosids</taxon>
        <taxon>fabids</taxon>
        <taxon>Rosales</taxon>
        <taxon>Rosaceae</taxon>
        <taxon>Rosoideae</taxon>
        <taxon>Rosoideae incertae sedis</taxon>
        <taxon>Rubus</taxon>
    </lineage>
</organism>
<evidence type="ECO:0000313" key="1">
    <source>
        <dbReference type="EMBL" id="KAK9920783.1"/>
    </source>
</evidence>
<dbReference type="AlphaFoldDB" id="A0AAW1W865"/>
<name>A0AAW1W865_RUBAR</name>
<reference evidence="1 2" key="1">
    <citation type="journal article" date="2023" name="G3 (Bethesda)">
        <title>A chromosome-length genome assembly and annotation of blackberry (Rubus argutus, cv. 'Hillquist').</title>
        <authorList>
            <person name="Bruna T."/>
            <person name="Aryal R."/>
            <person name="Dudchenko O."/>
            <person name="Sargent D.J."/>
            <person name="Mead D."/>
            <person name="Buti M."/>
            <person name="Cavallini A."/>
            <person name="Hytonen T."/>
            <person name="Andres J."/>
            <person name="Pham M."/>
            <person name="Weisz D."/>
            <person name="Mascagni F."/>
            <person name="Usai G."/>
            <person name="Natali L."/>
            <person name="Bassil N."/>
            <person name="Fernandez G.E."/>
            <person name="Lomsadze A."/>
            <person name="Armour M."/>
            <person name="Olukolu B."/>
            <person name="Poorten T."/>
            <person name="Britton C."/>
            <person name="Davik J."/>
            <person name="Ashrafi H."/>
            <person name="Aiden E.L."/>
            <person name="Borodovsky M."/>
            <person name="Worthington M."/>
        </authorList>
    </citation>
    <scope>NUCLEOTIDE SEQUENCE [LARGE SCALE GENOMIC DNA]</scope>
    <source>
        <strain evidence="1">PI 553951</strain>
    </source>
</reference>
<dbReference type="PANTHER" id="PTHR44259:SF114">
    <property type="entry name" value="OS06G0707300 PROTEIN"/>
    <property type="match status" value="1"/>
</dbReference>
<dbReference type="PANTHER" id="PTHR44259">
    <property type="entry name" value="OS07G0183000 PROTEIN-RELATED"/>
    <property type="match status" value="1"/>
</dbReference>
<accession>A0AAW1W865</accession>
<dbReference type="InterPro" id="IPR050942">
    <property type="entry name" value="F-box_BR-signaling"/>
</dbReference>
<protein>
    <recommendedName>
        <fullName evidence="3">DUF295 domain-containing protein</fullName>
    </recommendedName>
</protein>
<sequence>MDVLQCKEEDKFYVIKGRGELLTLNIDSESNSNVNSVAPGTDEIFLSRAYLVDSNGQDLLMIHRHCWEDCEQEKDGFATKFKRNCIYYNHDFAFMQMNNKLHDFGVYDMEKKTISKPYSKDVMILLEMVNQRPIWFTPTFQAR</sequence>
<dbReference type="Proteomes" id="UP001457282">
    <property type="component" value="Unassembled WGS sequence"/>
</dbReference>
<keyword evidence="2" id="KW-1185">Reference proteome</keyword>
<gene>
    <name evidence="1" type="ORF">M0R45_029329</name>
</gene>
<dbReference type="EMBL" id="JBEDUW010000006">
    <property type="protein sequence ID" value="KAK9920783.1"/>
    <property type="molecule type" value="Genomic_DNA"/>
</dbReference>
<proteinExistence type="predicted"/>
<evidence type="ECO:0000313" key="2">
    <source>
        <dbReference type="Proteomes" id="UP001457282"/>
    </source>
</evidence>
<comment type="caution">
    <text evidence="1">The sequence shown here is derived from an EMBL/GenBank/DDBJ whole genome shotgun (WGS) entry which is preliminary data.</text>
</comment>
<evidence type="ECO:0008006" key="3">
    <source>
        <dbReference type="Google" id="ProtNLM"/>
    </source>
</evidence>